<dbReference type="OrthoDB" id="4160760at2759"/>
<dbReference type="GeneID" id="8098548"/>
<dbReference type="HOGENOM" id="CLU_1620181_0_0_1"/>
<sequence length="164" mass="17869">MRFLVKAPALPSLSTSPTAYERPAKKVKKEDGPVLSQPSAVIKEELADNPTAVAASTERMPTPCWEVTQYLLSETDPDYDERHALSQALKAWVKDAVSDLSTPRRTTPPSSEDIESLRSIANVLSTGALHHVLLSRLMRGDGSGNYIKAFCNTSTYLILLVSGL</sequence>
<dbReference type="InParanoid" id="B8M2L0"/>
<accession>B8M2L0</accession>
<evidence type="ECO:0000313" key="2">
    <source>
        <dbReference type="EMBL" id="EED21921.1"/>
    </source>
</evidence>
<keyword evidence="3" id="KW-1185">Reference proteome</keyword>
<reference evidence="3" key="1">
    <citation type="journal article" date="2015" name="Genome Announc.">
        <title>Genome sequence of the AIDS-associated pathogen Penicillium marneffei (ATCC18224) and its near taxonomic relative Talaromyces stipitatus (ATCC10500).</title>
        <authorList>
            <person name="Nierman W.C."/>
            <person name="Fedorova-Abrams N.D."/>
            <person name="Andrianopoulos A."/>
        </authorList>
    </citation>
    <scope>NUCLEOTIDE SEQUENCE [LARGE SCALE GENOMIC DNA]</scope>
    <source>
        <strain evidence="3">ATCC 10500 / CBS 375.48 / QM 6759 / NRRL 1006</strain>
    </source>
</reference>
<feature type="region of interest" description="Disordered" evidence="1">
    <location>
        <begin position="1"/>
        <end position="37"/>
    </location>
</feature>
<evidence type="ECO:0000313" key="3">
    <source>
        <dbReference type="Proteomes" id="UP000001745"/>
    </source>
</evidence>
<dbReference type="EMBL" id="EQ962653">
    <property type="protein sequence ID" value="EED21921.1"/>
    <property type="molecule type" value="Genomic_DNA"/>
</dbReference>
<dbReference type="Proteomes" id="UP000001745">
    <property type="component" value="Unassembled WGS sequence"/>
</dbReference>
<protein>
    <submittedName>
        <fullName evidence="2">Uncharacterized protein</fullName>
    </submittedName>
</protein>
<dbReference type="AlphaFoldDB" id="B8M2L0"/>
<gene>
    <name evidence="2" type="ORF">TSTA_091620</name>
</gene>
<dbReference type="RefSeq" id="XP_002478884.1">
    <property type="nucleotide sequence ID" value="XM_002478839.1"/>
</dbReference>
<feature type="compositionally biased region" description="Basic and acidic residues" evidence="1">
    <location>
        <begin position="22"/>
        <end position="32"/>
    </location>
</feature>
<dbReference type="VEuPathDB" id="FungiDB:TSTA_091620"/>
<proteinExistence type="predicted"/>
<name>B8M2L0_TALSN</name>
<organism evidence="2 3">
    <name type="scientific">Talaromyces stipitatus (strain ATCC 10500 / CBS 375.48 / QM 6759 / NRRL 1006)</name>
    <name type="common">Penicillium stipitatum</name>
    <dbReference type="NCBI Taxonomy" id="441959"/>
    <lineage>
        <taxon>Eukaryota</taxon>
        <taxon>Fungi</taxon>
        <taxon>Dikarya</taxon>
        <taxon>Ascomycota</taxon>
        <taxon>Pezizomycotina</taxon>
        <taxon>Eurotiomycetes</taxon>
        <taxon>Eurotiomycetidae</taxon>
        <taxon>Eurotiales</taxon>
        <taxon>Trichocomaceae</taxon>
        <taxon>Talaromyces</taxon>
        <taxon>Talaromyces sect. Talaromyces</taxon>
    </lineage>
</organism>
<evidence type="ECO:0000256" key="1">
    <source>
        <dbReference type="SAM" id="MobiDB-lite"/>
    </source>
</evidence>